<feature type="non-terminal residue" evidence="1">
    <location>
        <position position="70"/>
    </location>
</feature>
<name>A0A060CCH2_9ALTE</name>
<protein>
    <submittedName>
        <fullName evidence="1">CAZy families GT2 protein</fullName>
    </submittedName>
</protein>
<dbReference type="EMBL" id="KF125340">
    <property type="protein sequence ID" value="AIA92667.1"/>
    <property type="molecule type" value="Genomic_DNA"/>
</dbReference>
<proteinExistence type="predicted"/>
<dbReference type="Gene3D" id="3.90.550.10">
    <property type="entry name" value="Spore Coat Polysaccharide Biosynthesis Protein SpsA, Chain A"/>
    <property type="match status" value="1"/>
</dbReference>
<organism evidence="1">
    <name type="scientific">uncultured Alteromonas sp</name>
    <dbReference type="NCBI Taxonomy" id="179113"/>
    <lineage>
        <taxon>Bacteria</taxon>
        <taxon>Pseudomonadati</taxon>
        <taxon>Pseudomonadota</taxon>
        <taxon>Gammaproteobacteria</taxon>
        <taxon>Alteromonadales</taxon>
        <taxon>Alteromonadaceae</taxon>
        <taxon>Alteromonas/Salinimonas group</taxon>
        <taxon>Alteromonas</taxon>
        <taxon>environmental samples</taxon>
    </lineage>
</organism>
<dbReference type="SUPFAM" id="SSF53448">
    <property type="entry name" value="Nucleotide-diphospho-sugar transferases"/>
    <property type="match status" value="1"/>
</dbReference>
<evidence type="ECO:0000313" key="1">
    <source>
        <dbReference type="EMBL" id="AIA92667.1"/>
    </source>
</evidence>
<sequence length="70" mass="8400">MYVPKIRNQDRKVIAVGPRQNSERLLGDFKRVPKLISSGMLIPRNSFLKVGYFKDEFFIDFIDYEWCWRA</sequence>
<dbReference type="InterPro" id="IPR029044">
    <property type="entry name" value="Nucleotide-diphossugar_trans"/>
</dbReference>
<reference evidence="1" key="1">
    <citation type="journal article" date="2013" name="Environ. Microbiol.">
        <title>Seasonally variable intestinal metagenomes of the red palm weevil (Rhynchophorus ferrugineus).</title>
        <authorList>
            <person name="Jia S."/>
            <person name="Zhang X."/>
            <person name="Zhang G."/>
            <person name="Yin A."/>
            <person name="Zhang S."/>
            <person name="Li F."/>
            <person name="Wang L."/>
            <person name="Zhao D."/>
            <person name="Yun Q."/>
            <person name="Tala"/>
            <person name="Wang J."/>
            <person name="Sun G."/>
            <person name="Baabdullah M."/>
            <person name="Yu X."/>
            <person name="Hu S."/>
            <person name="Al-Mssallem I.S."/>
            <person name="Yu J."/>
        </authorList>
    </citation>
    <scope>NUCLEOTIDE SEQUENCE</scope>
</reference>
<dbReference type="AlphaFoldDB" id="A0A060CCH2"/>
<accession>A0A060CCH2</accession>